<gene>
    <name evidence="3" type="ORF">I553_2735</name>
</gene>
<feature type="region of interest" description="Disordered" evidence="1">
    <location>
        <begin position="120"/>
        <end position="139"/>
    </location>
</feature>
<proteinExistence type="predicted"/>
<reference evidence="3" key="1">
    <citation type="submission" date="2014-01" db="EMBL/GenBank/DDBJ databases">
        <authorList>
            <person name="Brown-Elliot B."/>
            <person name="Wallace R."/>
            <person name="Lenaerts A."/>
            <person name="Ordway D."/>
            <person name="DeGroote M.A."/>
            <person name="Parker T."/>
            <person name="Sizemore C."/>
            <person name="Tallon L.J."/>
            <person name="Sadzewicz L.K."/>
            <person name="Sengamalay N."/>
            <person name="Fraser C.M."/>
            <person name="Hine E."/>
            <person name="Shefchek K.A."/>
            <person name="Das S.P."/>
            <person name="Tettelin H."/>
        </authorList>
    </citation>
    <scope>NUCLEOTIDE SEQUENCE [LARGE SCALE GENOMIC DNA]</scope>
    <source>
        <strain evidence="3">4042</strain>
    </source>
</reference>
<dbReference type="AlphaFoldDB" id="X7YUL1"/>
<accession>X7YUL1</accession>
<evidence type="ECO:0000313" key="3">
    <source>
        <dbReference type="EMBL" id="EUA10476.1"/>
    </source>
</evidence>
<name>X7YUL1_MYCXE</name>
<sequence>MFNEVYAPSTLGIFLREFTFGHTKQLAAVAREHLIALAARTPLLAGADERMFLDIDSLLRPVYGHAKQAPPSVMPRSPAARCCGWACPTDHHHLHGDRRAGDRRAQLRSGKAASARCRIPAQAGDHHRESDQPDAPILVRGDSMFGTKKVITTCIQRGAEFSLSISRNKRINAAIAAIDEAAWTRCTTRRGRRPRHRALISDAQVAETPYTLRLAAAEH</sequence>
<feature type="domain" description="Transposase DDE" evidence="2">
    <location>
        <begin position="105"/>
        <end position="191"/>
    </location>
</feature>
<organism evidence="3">
    <name type="scientific">Mycobacterium xenopi 4042</name>
    <dbReference type="NCBI Taxonomy" id="1299334"/>
    <lineage>
        <taxon>Bacteria</taxon>
        <taxon>Bacillati</taxon>
        <taxon>Actinomycetota</taxon>
        <taxon>Actinomycetes</taxon>
        <taxon>Mycobacteriales</taxon>
        <taxon>Mycobacteriaceae</taxon>
        <taxon>Mycobacterium</taxon>
    </lineage>
</organism>
<protein>
    <submittedName>
        <fullName evidence="3">Putative tnpC</fullName>
    </submittedName>
</protein>
<dbReference type="EMBL" id="JAOB01000087">
    <property type="protein sequence ID" value="EUA10476.1"/>
    <property type="molecule type" value="Genomic_DNA"/>
</dbReference>
<dbReference type="InterPro" id="IPR025668">
    <property type="entry name" value="Tnp_DDE_dom"/>
</dbReference>
<evidence type="ECO:0000256" key="1">
    <source>
        <dbReference type="SAM" id="MobiDB-lite"/>
    </source>
</evidence>
<dbReference type="Pfam" id="PF13701">
    <property type="entry name" value="DDE_Tnp_1_4"/>
    <property type="match status" value="1"/>
</dbReference>
<evidence type="ECO:0000259" key="2">
    <source>
        <dbReference type="Pfam" id="PF13701"/>
    </source>
</evidence>
<dbReference type="PATRIC" id="fig|1299334.3.peg.9090"/>
<comment type="caution">
    <text evidence="3">The sequence shown here is derived from an EMBL/GenBank/DDBJ whole genome shotgun (WGS) entry which is preliminary data.</text>
</comment>